<gene>
    <name evidence="1" type="ORF">M0812_11925</name>
</gene>
<reference evidence="1" key="1">
    <citation type="submission" date="2022-08" db="EMBL/GenBank/DDBJ databases">
        <title>Novel sulphate-reducing endosymbionts in the free-living metamonad Anaeramoeba.</title>
        <authorList>
            <person name="Jerlstrom-Hultqvist J."/>
            <person name="Cepicka I."/>
            <person name="Gallot-Lavallee L."/>
            <person name="Salas-Leiva D."/>
            <person name="Curtis B.A."/>
            <person name="Zahonova K."/>
            <person name="Pipaliya S."/>
            <person name="Dacks J."/>
            <person name="Roger A.J."/>
        </authorList>
    </citation>
    <scope>NUCLEOTIDE SEQUENCE</scope>
    <source>
        <strain evidence="1">Busselton2</strain>
    </source>
</reference>
<dbReference type="Proteomes" id="UP001146793">
    <property type="component" value="Unassembled WGS sequence"/>
</dbReference>
<protein>
    <submittedName>
        <fullName evidence="1">Uncharacterized protein</fullName>
    </submittedName>
</protein>
<proteinExistence type="predicted"/>
<sequence length="263" mass="31887">MKTFFMFIKSEPLYEKLCNNFKTDFTKVDPWEHWENSSKILFLLAKESVTGCELFLNTVKELVESEDFCQTNISIEQYKKRDNPKFQKIYFLFQDIFQIKNTKEYGIIKEFHLFEKCFKLFDKQKFYLVLESYIKIKSAYIHSNLEEFYMFLKEIDQKIMEFDLLMDLKNIGNYAIKNINLLNYKLQKDDFYNFIEKLLKNDSVFMRYVALIIINNYISSYQYDETNLKLLIKFRNDKSLFIQKVAIGSYIFNEKKGERSDKK</sequence>
<accession>A0AAV7ZQB9</accession>
<comment type="caution">
    <text evidence="1">The sequence shown here is derived from an EMBL/GenBank/DDBJ whole genome shotgun (WGS) entry which is preliminary data.</text>
</comment>
<dbReference type="EMBL" id="JANTQA010000026">
    <property type="protein sequence ID" value="KAJ3442195.1"/>
    <property type="molecule type" value="Genomic_DNA"/>
</dbReference>
<dbReference type="AlphaFoldDB" id="A0AAV7ZQB9"/>
<name>A0AAV7ZQB9_9EUKA</name>
<organism evidence="1 2">
    <name type="scientific">Anaeramoeba flamelloides</name>
    <dbReference type="NCBI Taxonomy" id="1746091"/>
    <lineage>
        <taxon>Eukaryota</taxon>
        <taxon>Metamonada</taxon>
        <taxon>Anaeramoebidae</taxon>
        <taxon>Anaeramoeba</taxon>
    </lineage>
</organism>
<evidence type="ECO:0000313" key="1">
    <source>
        <dbReference type="EMBL" id="KAJ3442195.1"/>
    </source>
</evidence>
<evidence type="ECO:0000313" key="2">
    <source>
        <dbReference type="Proteomes" id="UP001146793"/>
    </source>
</evidence>